<keyword evidence="1" id="KW-1133">Transmembrane helix</keyword>
<evidence type="ECO:0000313" key="3">
    <source>
        <dbReference type="Proteomes" id="UP000003860"/>
    </source>
</evidence>
<dbReference type="eggNOG" id="ENOG5033S32">
    <property type="taxonomic scope" value="Bacteria"/>
</dbReference>
<dbReference type="AlphaFoldDB" id="F1TID8"/>
<keyword evidence="1" id="KW-0812">Transmembrane</keyword>
<comment type="caution">
    <text evidence="2">The sequence shown here is derived from an EMBL/GenBank/DDBJ whole genome shotgun (WGS) entry which is preliminary data.</text>
</comment>
<accession>F1TID8</accession>
<dbReference type="Proteomes" id="UP000003860">
    <property type="component" value="Unassembled WGS sequence"/>
</dbReference>
<dbReference type="EMBL" id="ACXX02000020">
    <property type="protein sequence ID" value="EGD45755.1"/>
    <property type="molecule type" value="Genomic_DNA"/>
</dbReference>
<proteinExistence type="predicted"/>
<evidence type="ECO:0000256" key="1">
    <source>
        <dbReference type="SAM" id="Phobius"/>
    </source>
</evidence>
<gene>
    <name evidence="2" type="ORF">Cpap_0122</name>
</gene>
<organism evidence="2 3">
    <name type="scientific">Ruminiclostridium papyrosolvens DSM 2782</name>
    <dbReference type="NCBI Taxonomy" id="588581"/>
    <lineage>
        <taxon>Bacteria</taxon>
        <taxon>Bacillati</taxon>
        <taxon>Bacillota</taxon>
        <taxon>Clostridia</taxon>
        <taxon>Eubacteriales</taxon>
        <taxon>Oscillospiraceae</taxon>
        <taxon>Ruminiclostridium</taxon>
    </lineage>
</organism>
<keyword evidence="3" id="KW-1185">Reference proteome</keyword>
<reference evidence="2" key="1">
    <citation type="submission" date="2009-07" db="EMBL/GenBank/DDBJ databases">
        <authorList>
            <consortium name="US DOE Joint Genome Institute (JGI-PGF)"/>
            <person name="Lucas S."/>
            <person name="Copeland A."/>
            <person name="Lapidus A."/>
            <person name="Glavina del Rio T."/>
            <person name="Tice H."/>
            <person name="Bruce D."/>
            <person name="Goodwin L."/>
            <person name="Pitluck S."/>
            <person name="Larimer F."/>
            <person name="Land M.L."/>
            <person name="Mouttaki H."/>
            <person name="He Z."/>
            <person name="Zhou J."/>
            <person name="Hemme C.L."/>
        </authorList>
    </citation>
    <scope>NUCLEOTIDE SEQUENCE [LARGE SCALE GENOMIC DNA]</scope>
    <source>
        <strain evidence="2">DSM 2782</strain>
    </source>
</reference>
<sequence length="180" mass="20393">MVLIIVSLIVSAIIAILAILIILLFIVPLKTDFVLDTDNSIIQATALWLHPFIMARVTLENSTPVLNIHVFGKHFIKKKLNKNISKGHSLEYLGAIEPEDIQVSTRYGFNNPFDTGITCGAVNMVSQLININTFENQPDFLADKDYVYLNASAKIYMGSAIMRILQIQRLYRRDLQWIQT</sequence>
<keyword evidence="1" id="KW-0472">Membrane</keyword>
<dbReference type="STRING" id="588581.Cpap_0122"/>
<protein>
    <submittedName>
        <fullName evidence="2">Membrane associated protein</fullName>
    </submittedName>
</protein>
<dbReference type="OrthoDB" id="1739345at2"/>
<reference evidence="2" key="2">
    <citation type="submission" date="2011-01" db="EMBL/GenBank/DDBJ databases">
        <title>The Non-contiguous Finished genome of Clostridium papyrosolvens.</title>
        <authorList>
            <person name="Lucas S."/>
            <person name="Copeland A."/>
            <person name="Lapidus A."/>
            <person name="Cheng J.-F."/>
            <person name="Goodwin L."/>
            <person name="Pitluck S."/>
            <person name="Misra M."/>
            <person name="Chertkov O."/>
            <person name="Detter J.C."/>
            <person name="Han C."/>
            <person name="Tapia R."/>
            <person name="Land M."/>
            <person name="Hauser L."/>
            <person name="Kyrpides N."/>
            <person name="Ivanova N."/>
            <person name="Pagani I."/>
            <person name="Mouttaki H."/>
            <person name="He Z."/>
            <person name="Zhou J."/>
            <person name="Hemme C.L."/>
            <person name="Woyke T."/>
        </authorList>
    </citation>
    <scope>NUCLEOTIDE SEQUENCE [LARGE SCALE GENOMIC DNA]</scope>
    <source>
        <strain evidence="2">DSM 2782</strain>
    </source>
</reference>
<feature type="transmembrane region" description="Helical" evidence="1">
    <location>
        <begin position="6"/>
        <end position="27"/>
    </location>
</feature>
<dbReference type="RefSeq" id="WP_004622404.1">
    <property type="nucleotide sequence ID" value="NZ_ACXX02000020.1"/>
</dbReference>
<evidence type="ECO:0000313" key="2">
    <source>
        <dbReference type="EMBL" id="EGD45755.1"/>
    </source>
</evidence>
<name>F1TID8_9FIRM</name>